<keyword evidence="2" id="KW-1133">Transmembrane helix</keyword>
<dbReference type="Proteomes" id="UP001612928">
    <property type="component" value="Unassembled WGS sequence"/>
</dbReference>
<evidence type="ECO:0000256" key="1">
    <source>
        <dbReference type="SAM" id="MobiDB-lite"/>
    </source>
</evidence>
<sequence>MRDSGRDNSPNAVLRDAAAPADAPAASRADAHADAPGAGTHAGTAPRDGGAPAPARKVPPGLLYGLRVVVVAHAAALVVAASLAGQAVQAGGGAMAESHVMAGMLSHLVAIVQVVIALLVWRPGRGAGWPALASVVLLAAEMAQHLTWESLGAHLPNGVVMFGLTTAVLVWAWSPGSARRR</sequence>
<feature type="transmembrane region" description="Helical" evidence="2">
    <location>
        <begin position="64"/>
        <end position="88"/>
    </location>
</feature>
<dbReference type="EMBL" id="JBITMB010000009">
    <property type="protein sequence ID" value="MFI7444573.1"/>
    <property type="molecule type" value="Genomic_DNA"/>
</dbReference>
<keyword evidence="2" id="KW-0812">Transmembrane</keyword>
<feature type="transmembrane region" description="Helical" evidence="2">
    <location>
        <begin position="128"/>
        <end position="148"/>
    </location>
</feature>
<protein>
    <recommendedName>
        <fullName evidence="5">Integral membrane protein</fullName>
    </recommendedName>
</protein>
<accession>A0ABW8ACR8</accession>
<keyword evidence="2" id="KW-0472">Membrane</keyword>
<feature type="compositionally biased region" description="Low complexity" evidence="1">
    <location>
        <begin position="15"/>
        <end position="54"/>
    </location>
</feature>
<evidence type="ECO:0000313" key="3">
    <source>
        <dbReference type="EMBL" id="MFI7444573.1"/>
    </source>
</evidence>
<evidence type="ECO:0000313" key="4">
    <source>
        <dbReference type="Proteomes" id="UP001612928"/>
    </source>
</evidence>
<feature type="region of interest" description="Disordered" evidence="1">
    <location>
        <begin position="1"/>
        <end position="54"/>
    </location>
</feature>
<evidence type="ECO:0000256" key="2">
    <source>
        <dbReference type="SAM" id="Phobius"/>
    </source>
</evidence>
<evidence type="ECO:0008006" key="5">
    <source>
        <dbReference type="Google" id="ProtNLM"/>
    </source>
</evidence>
<proteinExistence type="predicted"/>
<feature type="transmembrane region" description="Helical" evidence="2">
    <location>
        <begin position="100"/>
        <end position="121"/>
    </location>
</feature>
<comment type="caution">
    <text evidence="3">The sequence shown here is derived from an EMBL/GenBank/DDBJ whole genome shotgun (WGS) entry which is preliminary data.</text>
</comment>
<reference evidence="3 4" key="1">
    <citation type="submission" date="2024-10" db="EMBL/GenBank/DDBJ databases">
        <title>The Natural Products Discovery Center: Release of the First 8490 Sequenced Strains for Exploring Actinobacteria Biosynthetic Diversity.</title>
        <authorList>
            <person name="Kalkreuter E."/>
            <person name="Kautsar S.A."/>
            <person name="Yang D."/>
            <person name="Bader C.D."/>
            <person name="Teijaro C.N."/>
            <person name="Fluegel L."/>
            <person name="Davis C.M."/>
            <person name="Simpson J.R."/>
            <person name="Lauterbach L."/>
            <person name="Steele A.D."/>
            <person name="Gui C."/>
            <person name="Meng S."/>
            <person name="Li G."/>
            <person name="Viehrig K."/>
            <person name="Ye F."/>
            <person name="Su P."/>
            <person name="Kiefer A.F."/>
            <person name="Nichols A."/>
            <person name="Cepeda A.J."/>
            <person name="Yan W."/>
            <person name="Fan B."/>
            <person name="Jiang Y."/>
            <person name="Adhikari A."/>
            <person name="Zheng C.-J."/>
            <person name="Schuster L."/>
            <person name="Cowan T.M."/>
            <person name="Smanski M.J."/>
            <person name="Chevrette M.G."/>
            <person name="De Carvalho L.P.S."/>
            <person name="Shen B."/>
        </authorList>
    </citation>
    <scope>NUCLEOTIDE SEQUENCE [LARGE SCALE GENOMIC DNA]</scope>
    <source>
        <strain evidence="3 4">NPDC049503</strain>
    </source>
</reference>
<feature type="transmembrane region" description="Helical" evidence="2">
    <location>
        <begin position="154"/>
        <end position="173"/>
    </location>
</feature>
<keyword evidence="4" id="KW-1185">Reference proteome</keyword>
<name>A0ABW8ACR8_9ACTN</name>
<organism evidence="3 4">
    <name type="scientific">Nonomuraea indica</name>
    <dbReference type="NCBI Taxonomy" id="1581193"/>
    <lineage>
        <taxon>Bacteria</taxon>
        <taxon>Bacillati</taxon>
        <taxon>Actinomycetota</taxon>
        <taxon>Actinomycetes</taxon>
        <taxon>Streptosporangiales</taxon>
        <taxon>Streptosporangiaceae</taxon>
        <taxon>Nonomuraea</taxon>
    </lineage>
</organism>
<gene>
    <name evidence="3" type="ORF">ACIBP5_31775</name>
</gene>
<dbReference type="RefSeq" id="WP_397024838.1">
    <property type="nucleotide sequence ID" value="NZ_JBITMB010000009.1"/>
</dbReference>